<dbReference type="AlphaFoldDB" id="A0AAN8VHR5"/>
<comment type="caution">
    <text evidence="2">The sequence shown here is derived from an EMBL/GenBank/DDBJ whole genome shotgun (WGS) entry which is preliminary data.</text>
</comment>
<dbReference type="EMBL" id="JBAMMX010000012">
    <property type="protein sequence ID" value="KAK6930011.1"/>
    <property type="molecule type" value="Genomic_DNA"/>
</dbReference>
<evidence type="ECO:0000313" key="3">
    <source>
        <dbReference type="Proteomes" id="UP001370490"/>
    </source>
</evidence>
<dbReference type="PANTHER" id="PTHR34956:SF2">
    <property type="entry name" value="OS05G0397300 PROTEIN"/>
    <property type="match status" value="1"/>
</dbReference>
<name>A0AAN8VHR5_9MAGN</name>
<feature type="region of interest" description="Disordered" evidence="1">
    <location>
        <begin position="77"/>
        <end position="110"/>
    </location>
</feature>
<gene>
    <name evidence="2" type="ORF">RJ641_004105</name>
</gene>
<organism evidence="2 3">
    <name type="scientific">Dillenia turbinata</name>
    <dbReference type="NCBI Taxonomy" id="194707"/>
    <lineage>
        <taxon>Eukaryota</taxon>
        <taxon>Viridiplantae</taxon>
        <taxon>Streptophyta</taxon>
        <taxon>Embryophyta</taxon>
        <taxon>Tracheophyta</taxon>
        <taxon>Spermatophyta</taxon>
        <taxon>Magnoliopsida</taxon>
        <taxon>eudicotyledons</taxon>
        <taxon>Gunneridae</taxon>
        <taxon>Pentapetalae</taxon>
        <taxon>Dilleniales</taxon>
        <taxon>Dilleniaceae</taxon>
        <taxon>Dillenia</taxon>
    </lineage>
</organism>
<proteinExistence type="predicted"/>
<feature type="compositionally biased region" description="Polar residues" evidence="1">
    <location>
        <begin position="87"/>
        <end position="100"/>
    </location>
</feature>
<evidence type="ECO:0000256" key="1">
    <source>
        <dbReference type="SAM" id="MobiDB-lite"/>
    </source>
</evidence>
<sequence>MELAVEVEDDVFFADISKQISLLIMDDDEDTVTSPSVSLQGFSRTIHPTTPSPLLCEQSCRRERKGTGVFIPRSLIPRRKNRHGKFSSHNIKSNKQNDSSRLPPHVAYNYDSSYNNINSKKYLKNKNQ</sequence>
<keyword evidence="3" id="KW-1185">Reference proteome</keyword>
<reference evidence="2 3" key="1">
    <citation type="submission" date="2023-12" db="EMBL/GenBank/DDBJ databases">
        <title>A high-quality genome assembly for Dillenia turbinata (Dilleniales).</title>
        <authorList>
            <person name="Chanderbali A."/>
        </authorList>
    </citation>
    <scope>NUCLEOTIDE SEQUENCE [LARGE SCALE GENOMIC DNA]</scope>
    <source>
        <strain evidence="2">LSX21</strain>
        <tissue evidence="2">Leaf</tissue>
    </source>
</reference>
<protein>
    <submittedName>
        <fullName evidence="2">Uncharacterized protein</fullName>
    </submittedName>
</protein>
<evidence type="ECO:0000313" key="2">
    <source>
        <dbReference type="EMBL" id="KAK6930011.1"/>
    </source>
</evidence>
<feature type="compositionally biased region" description="Basic residues" evidence="1">
    <location>
        <begin position="77"/>
        <end position="86"/>
    </location>
</feature>
<dbReference type="PANTHER" id="PTHR34956">
    <property type="entry name" value="OS05G0397300 PROTEIN"/>
    <property type="match status" value="1"/>
</dbReference>
<accession>A0AAN8VHR5</accession>
<dbReference type="Proteomes" id="UP001370490">
    <property type="component" value="Unassembled WGS sequence"/>
</dbReference>